<name>A0ABW4FBM1_9PSEU</name>
<dbReference type="InterPro" id="IPR003673">
    <property type="entry name" value="CoA-Trfase_fam_III"/>
</dbReference>
<feature type="region of interest" description="Disordered" evidence="3">
    <location>
        <begin position="750"/>
        <end position="774"/>
    </location>
</feature>
<dbReference type="InterPro" id="IPR050509">
    <property type="entry name" value="CoA-transferase_III"/>
</dbReference>
<dbReference type="EMBL" id="JBHUCO010000069">
    <property type="protein sequence ID" value="MFD1523784.1"/>
    <property type="molecule type" value="Genomic_DNA"/>
</dbReference>
<organism evidence="4 5">
    <name type="scientific">Pseudonocardia yunnanensis</name>
    <dbReference type="NCBI Taxonomy" id="58107"/>
    <lineage>
        <taxon>Bacteria</taxon>
        <taxon>Bacillati</taxon>
        <taxon>Actinomycetota</taxon>
        <taxon>Actinomycetes</taxon>
        <taxon>Pseudonocardiales</taxon>
        <taxon>Pseudonocardiaceae</taxon>
        <taxon>Pseudonocardia</taxon>
    </lineage>
</organism>
<dbReference type="SUPFAM" id="SSF89796">
    <property type="entry name" value="CoA-transferase family III (CaiB/BaiF)"/>
    <property type="match status" value="2"/>
</dbReference>
<evidence type="ECO:0000313" key="5">
    <source>
        <dbReference type="Proteomes" id="UP001597114"/>
    </source>
</evidence>
<dbReference type="PANTHER" id="PTHR48228:SF6">
    <property type="entry name" value="L-CARNITINE COA-TRANSFERASE"/>
    <property type="match status" value="1"/>
</dbReference>
<evidence type="ECO:0000313" key="4">
    <source>
        <dbReference type="EMBL" id="MFD1523784.1"/>
    </source>
</evidence>
<protein>
    <submittedName>
        <fullName evidence="4">CoA transferase</fullName>
    </submittedName>
</protein>
<evidence type="ECO:0000256" key="1">
    <source>
        <dbReference type="ARBA" id="ARBA00008383"/>
    </source>
</evidence>
<evidence type="ECO:0000256" key="2">
    <source>
        <dbReference type="ARBA" id="ARBA00022679"/>
    </source>
</evidence>
<evidence type="ECO:0000256" key="3">
    <source>
        <dbReference type="SAM" id="MobiDB-lite"/>
    </source>
</evidence>
<dbReference type="Gene3D" id="3.40.50.10540">
    <property type="entry name" value="Crotonobetainyl-coa:carnitine coa-transferase, domain 1"/>
    <property type="match status" value="2"/>
</dbReference>
<accession>A0ABW4FBM1</accession>
<sequence>MGEPARVLRVVELAQGVAGPVAGRLFAGLGHEVVKCEPPTGDYLRGTRDTSGSGPDVMAFGFAALNAGKQSVAIDLDTAEGRHSAMALIATADVVISDLHADQAAALSLMGEARRERWPELVTMSVTGFGLDNPWSVHRPDSMLAESFGGLAVMIGEPNRRPLSLGGEQAAYAAGFVGFFGAMLALERVRQGHSGDVADVALSDVAAYIDWKSDIAHAVTGVTPRRGGVRRGRWRMVPALDGWAGVIYQPDQWESMIELVGDPRLADPRFADEPSRDESVEEWWPVIEEWAAVRTRDQIYKEAQGLGLAFGISTDMADLTASAHYRARGFIPEPQPGIPSPTLGKFFTSAELPWRTGDVPALGQHTAQLLGTRATPHTQAASRAAADAADPTAGPLDGMVVLDLGTITAGAATGRLLADYGATVIKVEAKERPDPFRKWVIAGTPAEKLPQEGDTVSPVFESNNAGKLGVTLDLKSDEGREEFRRLVAGADVVIENFRVGVTKRLGVDYASLRKVNPDLIYLSLSSQGQDGPEALSRSYGSTLDMLSGLASLTGYEDGPPTWSSVDVNYPDQLVSLFGAALVAYCWNRRVSTYVDVAQRETVSWTLSDQIEAFLATGRIAGPTGNRRPGAAPHDVYPCSGVDRWVAIACFTDEQRAALAAVVGLDRIGADWRGNGDDARRIDQAIAAWTGARSRDECVRILGAITVPCVPVLNAEDRARDTHFIRHRVFLDGPVRRKGFPLVFEGHLPPAPRPAPQVGEHTDLVLGEGSPIRRS</sequence>
<dbReference type="InterPro" id="IPR023606">
    <property type="entry name" value="CoA-Trfase_III_dom_1_sf"/>
</dbReference>
<dbReference type="Pfam" id="PF02515">
    <property type="entry name" value="CoA_transf_3"/>
    <property type="match status" value="2"/>
</dbReference>
<reference evidence="5" key="1">
    <citation type="journal article" date="2019" name="Int. J. Syst. Evol. Microbiol.">
        <title>The Global Catalogue of Microorganisms (GCM) 10K type strain sequencing project: providing services to taxonomists for standard genome sequencing and annotation.</title>
        <authorList>
            <consortium name="The Broad Institute Genomics Platform"/>
            <consortium name="The Broad Institute Genome Sequencing Center for Infectious Disease"/>
            <person name="Wu L."/>
            <person name="Ma J."/>
        </authorList>
    </citation>
    <scope>NUCLEOTIDE SEQUENCE [LARGE SCALE GENOMIC DNA]</scope>
    <source>
        <strain evidence="5">CCM 7043</strain>
    </source>
</reference>
<keyword evidence="2 4" id="KW-0808">Transferase</keyword>
<dbReference type="RefSeq" id="WP_344723391.1">
    <property type="nucleotide sequence ID" value="NZ_BAAAUS010000019.1"/>
</dbReference>
<comment type="similarity">
    <text evidence="1">Belongs to the CoA-transferase III family.</text>
</comment>
<gene>
    <name evidence="4" type="ORF">ACFSJD_40305</name>
</gene>
<dbReference type="InterPro" id="IPR044855">
    <property type="entry name" value="CoA-Trfase_III_dom3_sf"/>
</dbReference>
<keyword evidence="5" id="KW-1185">Reference proteome</keyword>
<dbReference type="PANTHER" id="PTHR48228">
    <property type="entry name" value="SUCCINYL-COA--D-CITRAMALATE COA-TRANSFERASE"/>
    <property type="match status" value="1"/>
</dbReference>
<comment type="caution">
    <text evidence="4">The sequence shown here is derived from an EMBL/GenBank/DDBJ whole genome shotgun (WGS) entry which is preliminary data.</text>
</comment>
<proteinExistence type="inferred from homology"/>
<dbReference type="GO" id="GO:0016740">
    <property type="term" value="F:transferase activity"/>
    <property type="evidence" value="ECO:0007669"/>
    <property type="project" value="UniProtKB-KW"/>
</dbReference>
<dbReference type="Proteomes" id="UP001597114">
    <property type="component" value="Unassembled WGS sequence"/>
</dbReference>
<dbReference type="Gene3D" id="3.30.1540.10">
    <property type="entry name" value="formyl-coa transferase, domain 3"/>
    <property type="match status" value="2"/>
</dbReference>